<dbReference type="AlphaFoldDB" id="A0A2G8LPY4"/>
<sequence>MPVCQPHKKQSTSYKAPETEETTSSDPAEGPFPTTFRLGSECSDGPYYSLDMDFTPVPVDVPPMAIPTQPIHDQPEDRVRPQSPTTTPAERQSEQSEDTADEDIEVDDPVTAVEPDAPAQIVTVEPPTSPPALVDTQGQHPRTSGRRRRQTVPLSYDQMGQPAAWSVNNQVKASTTTSTSMAKLVQQQMSLMEQSAMMLQTLMAGNR</sequence>
<feature type="compositionally biased region" description="Acidic residues" evidence="1">
    <location>
        <begin position="95"/>
        <end position="108"/>
    </location>
</feature>
<feature type="region of interest" description="Disordered" evidence="1">
    <location>
        <begin position="1"/>
        <end position="152"/>
    </location>
</feature>
<keyword evidence="3" id="KW-1185">Reference proteome</keyword>
<dbReference type="Proteomes" id="UP000230750">
    <property type="component" value="Unassembled WGS sequence"/>
</dbReference>
<evidence type="ECO:0000313" key="2">
    <source>
        <dbReference type="EMBL" id="PIK62326.1"/>
    </source>
</evidence>
<organism evidence="2 3">
    <name type="scientific">Stichopus japonicus</name>
    <name type="common">Sea cucumber</name>
    <dbReference type="NCBI Taxonomy" id="307972"/>
    <lineage>
        <taxon>Eukaryota</taxon>
        <taxon>Metazoa</taxon>
        <taxon>Echinodermata</taxon>
        <taxon>Eleutherozoa</taxon>
        <taxon>Echinozoa</taxon>
        <taxon>Holothuroidea</taxon>
        <taxon>Aspidochirotacea</taxon>
        <taxon>Aspidochirotida</taxon>
        <taxon>Stichopodidae</taxon>
        <taxon>Apostichopus</taxon>
    </lineage>
</organism>
<comment type="caution">
    <text evidence="2">The sequence shown here is derived from an EMBL/GenBank/DDBJ whole genome shotgun (WGS) entry which is preliminary data.</text>
</comment>
<accession>A0A2G8LPY4</accession>
<dbReference type="EMBL" id="MRZV01000014">
    <property type="protein sequence ID" value="PIK62326.1"/>
    <property type="molecule type" value="Genomic_DNA"/>
</dbReference>
<protein>
    <submittedName>
        <fullName evidence="2">Uncharacterized protein</fullName>
    </submittedName>
</protein>
<name>A0A2G8LPY4_STIJA</name>
<reference evidence="2 3" key="1">
    <citation type="journal article" date="2017" name="PLoS Biol.">
        <title>The sea cucumber genome provides insights into morphological evolution and visceral regeneration.</title>
        <authorList>
            <person name="Zhang X."/>
            <person name="Sun L."/>
            <person name="Yuan J."/>
            <person name="Sun Y."/>
            <person name="Gao Y."/>
            <person name="Zhang L."/>
            <person name="Li S."/>
            <person name="Dai H."/>
            <person name="Hamel J.F."/>
            <person name="Liu C."/>
            <person name="Yu Y."/>
            <person name="Liu S."/>
            <person name="Lin W."/>
            <person name="Guo K."/>
            <person name="Jin S."/>
            <person name="Xu P."/>
            <person name="Storey K.B."/>
            <person name="Huan P."/>
            <person name="Zhang T."/>
            <person name="Zhou Y."/>
            <person name="Zhang J."/>
            <person name="Lin C."/>
            <person name="Li X."/>
            <person name="Xing L."/>
            <person name="Huo D."/>
            <person name="Sun M."/>
            <person name="Wang L."/>
            <person name="Mercier A."/>
            <person name="Li F."/>
            <person name="Yang H."/>
            <person name="Xiang J."/>
        </authorList>
    </citation>
    <scope>NUCLEOTIDE SEQUENCE [LARGE SCALE GENOMIC DNA]</scope>
    <source>
        <strain evidence="2">Shaxun</strain>
        <tissue evidence="2">Muscle</tissue>
    </source>
</reference>
<gene>
    <name evidence="2" type="ORF">BSL78_00757</name>
</gene>
<evidence type="ECO:0000256" key="1">
    <source>
        <dbReference type="SAM" id="MobiDB-lite"/>
    </source>
</evidence>
<proteinExistence type="predicted"/>
<feature type="compositionally biased region" description="Basic residues" evidence="1">
    <location>
        <begin position="1"/>
        <end position="10"/>
    </location>
</feature>
<evidence type="ECO:0000313" key="3">
    <source>
        <dbReference type="Proteomes" id="UP000230750"/>
    </source>
</evidence>